<feature type="domain" description="Transglycosylase SLT" evidence="3">
    <location>
        <begin position="174"/>
        <end position="277"/>
    </location>
</feature>
<dbReference type="Pfam" id="PF01464">
    <property type="entry name" value="SLT"/>
    <property type="match status" value="1"/>
</dbReference>
<dbReference type="Gene3D" id="1.10.530.10">
    <property type="match status" value="1"/>
</dbReference>
<dbReference type="PANTHER" id="PTHR37423:SF2">
    <property type="entry name" value="MEMBRANE-BOUND LYTIC MUREIN TRANSGLYCOSYLASE C"/>
    <property type="match status" value="1"/>
</dbReference>
<dbReference type="SUPFAM" id="SSF53955">
    <property type="entry name" value="Lysozyme-like"/>
    <property type="match status" value="1"/>
</dbReference>
<dbReference type="Proteomes" id="UP001143480">
    <property type="component" value="Unassembled WGS sequence"/>
</dbReference>
<dbReference type="AlphaFoldDB" id="A0A9W6NML6"/>
<keyword evidence="2" id="KW-0812">Transmembrane</keyword>
<dbReference type="InterPro" id="IPR008258">
    <property type="entry name" value="Transglycosylase_SLT_dom_1"/>
</dbReference>
<feature type="compositionally biased region" description="Polar residues" evidence="1">
    <location>
        <begin position="134"/>
        <end position="144"/>
    </location>
</feature>
<organism evidence="4 5">
    <name type="scientific">Dactylosporangium matsuzakiense</name>
    <dbReference type="NCBI Taxonomy" id="53360"/>
    <lineage>
        <taxon>Bacteria</taxon>
        <taxon>Bacillati</taxon>
        <taxon>Actinomycetota</taxon>
        <taxon>Actinomycetes</taxon>
        <taxon>Micromonosporales</taxon>
        <taxon>Micromonosporaceae</taxon>
        <taxon>Dactylosporangium</taxon>
    </lineage>
</organism>
<evidence type="ECO:0000313" key="4">
    <source>
        <dbReference type="EMBL" id="GLL02549.1"/>
    </source>
</evidence>
<dbReference type="PANTHER" id="PTHR37423">
    <property type="entry name" value="SOLUBLE LYTIC MUREIN TRANSGLYCOSYLASE-RELATED"/>
    <property type="match status" value="1"/>
</dbReference>
<reference evidence="4" key="1">
    <citation type="journal article" date="2014" name="Int. J. Syst. Evol. Microbiol.">
        <title>Complete genome sequence of Corynebacterium casei LMG S-19264T (=DSM 44701T), isolated from a smear-ripened cheese.</title>
        <authorList>
            <consortium name="US DOE Joint Genome Institute (JGI-PGF)"/>
            <person name="Walter F."/>
            <person name="Albersmeier A."/>
            <person name="Kalinowski J."/>
            <person name="Ruckert C."/>
        </authorList>
    </citation>
    <scope>NUCLEOTIDE SEQUENCE</scope>
    <source>
        <strain evidence="4">VKM Ac-1321</strain>
    </source>
</reference>
<proteinExistence type="predicted"/>
<evidence type="ECO:0000256" key="1">
    <source>
        <dbReference type="SAM" id="MobiDB-lite"/>
    </source>
</evidence>
<gene>
    <name evidence="4" type="ORF">GCM10017581_042910</name>
</gene>
<feature type="region of interest" description="Disordered" evidence="1">
    <location>
        <begin position="58"/>
        <end position="144"/>
    </location>
</feature>
<reference evidence="4" key="2">
    <citation type="submission" date="2023-01" db="EMBL/GenBank/DDBJ databases">
        <authorList>
            <person name="Sun Q."/>
            <person name="Evtushenko L."/>
        </authorList>
    </citation>
    <scope>NUCLEOTIDE SEQUENCE</scope>
    <source>
        <strain evidence="4">VKM Ac-1321</strain>
    </source>
</reference>
<sequence>MSMSHYDDDSTAEFGAYNAYDQEPPRRRRKGGVILLSAAVAVVLLGCGIIAALARGSFDGGKPAAQEQAGDGSRPISAYSAPPATSEAPVAVVATSSAPPTPTKSPSKTPTKAPTKKPSPKVTETVTPPAPPHNTCTPVRGTNQLPKETVKGYLDAAAAKHFWGSKTDPDYEQIQVPTRLLYAVAEQESGWQTDIKACDGGLGVMQVMPDTMKFVNQRFATSWDYTVPQQNVMCGANYLAWLIAYFGPKVGTYDMTDPKLLGAVISAYNWGTGGVDYANGVYPNPQYVQNVKALMTASRAGNY</sequence>
<keyword evidence="5" id="KW-1185">Reference proteome</keyword>
<evidence type="ECO:0000313" key="5">
    <source>
        <dbReference type="Proteomes" id="UP001143480"/>
    </source>
</evidence>
<keyword evidence="2" id="KW-0472">Membrane</keyword>
<dbReference type="CDD" id="cd00254">
    <property type="entry name" value="LT-like"/>
    <property type="match status" value="1"/>
</dbReference>
<comment type="caution">
    <text evidence="4">The sequence shown here is derived from an EMBL/GenBank/DDBJ whole genome shotgun (WGS) entry which is preliminary data.</text>
</comment>
<feature type="compositionally biased region" description="Low complexity" evidence="1">
    <location>
        <begin position="80"/>
        <end position="113"/>
    </location>
</feature>
<evidence type="ECO:0000259" key="3">
    <source>
        <dbReference type="Pfam" id="PF01464"/>
    </source>
</evidence>
<protein>
    <recommendedName>
        <fullName evidence="3">Transglycosylase SLT domain-containing protein</fullName>
    </recommendedName>
</protein>
<feature type="transmembrane region" description="Helical" evidence="2">
    <location>
        <begin position="33"/>
        <end position="54"/>
    </location>
</feature>
<dbReference type="EMBL" id="BSFP01000024">
    <property type="protein sequence ID" value="GLL02549.1"/>
    <property type="molecule type" value="Genomic_DNA"/>
</dbReference>
<name>A0A9W6NML6_9ACTN</name>
<accession>A0A9W6NML6</accession>
<keyword evidence="2" id="KW-1133">Transmembrane helix</keyword>
<evidence type="ECO:0000256" key="2">
    <source>
        <dbReference type="SAM" id="Phobius"/>
    </source>
</evidence>
<dbReference type="InterPro" id="IPR023346">
    <property type="entry name" value="Lysozyme-like_dom_sf"/>
</dbReference>